<feature type="region of interest" description="Disordered" evidence="1">
    <location>
        <begin position="138"/>
        <end position="158"/>
    </location>
</feature>
<protein>
    <submittedName>
        <fullName evidence="2">Uncharacterized protein</fullName>
    </submittedName>
</protein>
<organism evidence="2 3">
    <name type="scientific">Amycolatopsis saalfeldensis</name>
    <dbReference type="NCBI Taxonomy" id="394193"/>
    <lineage>
        <taxon>Bacteria</taxon>
        <taxon>Bacillati</taxon>
        <taxon>Actinomycetota</taxon>
        <taxon>Actinomycetes</taxon>
        <taxon>Pseudonocardiales</taxon>
        <taxon>Pseudonocardiaceae</taxon>
        <taxon>Amycolatopsis</taxon>
    </lineage>
</organism>
<proteinExistence type="predicted"/>
<gene>
    <name evidence="2" type="ORF">SAMN04489732_1317</name>
</gene>
<evidence type="ECO:0000313" key="3">
    <source>
        <dbReference type="Proteomes" id="UP000198582"/>
    </source>
</evidence>
<feature type="compositionally biased region" description="Basic and acidic residues" evidence="1">
    <location>
        <begin position="145"/>
        <end position="158"/>
    </location>
</feature>
<dbReference type="Proteomes" id="UP000198582">
    <property type="component" value="Unassembled WGS sequence"/>
</dbReference>
<evidence type="ECO:0000256" key="1">
    <source>
        <dbReference type="SAM" id="MobiDB-lite"/>
    </source>
</evidence>
<evidence type="ECO:0000313" key="2">
    <source>
        <dbReference type="EMBL" id="SEP53768.1"/>
    </source>
</evidence>
<name>A0A1H8YQY6_9PSEU</name>
<reference evidence="2 3" key="1">
    <citation type="submission" date="2016-10" db="EMBL/GenBank/DDBJ databases">
        <authorList>
            <person name="de Groot N.N."/>
        </authorList>
    </citation>
    <scope>NUCLEOTIDE SEQUENCE [LARGE SCALE GENOMIC DNA]</scope>
    <source>
        <strain evidence="2 3">DSM 44993</strain>
    </source>
</reference>
<keyword evidence="3" id="KW-1185">Reference proteome</keyword>
<accession>A0A1H8YQY6</accession>
<dbReference type="AlphaFoldDB" id="A0A1H8YQY6"/>
<sequence length="158" mass="18414">MMTAHHTAQLLGDDLVARTAYGENMIAYHQMPDQGMVHLAPPRMSQQSRRRHQTGVPHPIRQDRHLYRERGTRLPDVMHPRQPHYQRPYTLDIARDFVNQSRGHLLGQPLVHQQTGHSTGIIQMLSQRQPVRRPPMRIQHGLRPHHTDIHHADEQPLP</sequence>
<dbReference type="EMBL" id="FOEF01000031">
    <property type="protein sequence ID" value="SEP53768.1"/>
    <property type="molecule type" value="Genomic_DNA"/>
</dbReference>